<dbReference type="InterPro" id="IPR037587">
    <property type="entry name" value="LAMTOR2-like"/>
</dbReference>
<dbReference type="EMBL" id="CP003651">
    <property type="protein sequence ID" value="AFL94295.1"/>
    <property type="molecule type" value="Genomic_DNA"/>
</dbReference>
<dbReference type="SMART" id="SM00960">
    <property type="entry name" value="Robl_LC7"/>
    <property type="match status" value="1"/>
</dbReference>
<dbReference type="PANTHER" id="PTHR13323">
    <property type="entry name" value="LATE ENDOSOMAL/LYSOSOMAL MP1 INTERACTING PROTEIN"/>
    <property type="match status" value="1"/>
</dbReference>
<dbReference type="GO" id="GO:0005085">
    <property type="term" value="F:guanyl-nucleotide exchange factor activity"/>
    <property type="evidence" value="ECO:0007669"/>
    <property type="project" value="InterPro"/>
</dbReference>
<dbReference type="OrthoDB" id="92372at2157"/>
<dbReference type="GeneID" id="13038736"/>
<evidence type="ECO:0000259" key="1">
    <source>
        <dbReference type="SMART" id="SM00960"/>
    </source>
</evidence>
<name>I3ZRG1_THECF</name>
<accession>I3ZRG1</accession>
<organism evidence="2 3">
    <name type="scientific">Thermococcus cleftensis (strain DSM 27260 / KACC 17922 / CL1)</name>
    <dbReference type="NCBI Taxonomy" id="163003"/>
    <lineage>
        <taxon>Archaea</taxon>
        <taxon>Methanobacteriati</taxon>
        <taxon>Methanobacteriota</taxon>
        <taxon>Thermococci</taxon>
        <taxon>Thermococcales</taxon>
        <taxon>Thermococcaceae</taxon>
        <taxon>Thermococcus</taxon>
    </lineage>
</organism>
<dbReference type="KEGG" id="thm:CL1_0080"/>
<dbReference type="AlphaFoldDB" id="I3ZRG1"/>
<feature type="domain" description="Roadblock/LAMTOR2" evidence="1">
    <location>
        <begin position="8"/>
        <end position="97"/>
    </location>
</feature>
<dbReference type="SUPFAM" id="SSF103196">
    <property type="entry name" value="Roadblock/LC7 domain"/>
    <property type="match status" value="1"/>
</dbReference>
<dbReference type="Gene3D" id="3.30.450.30">
    <property type="entry name" value="Dynein light chain 2a, cytoplasmic"/>
    <property type="match status" value="1"/>
</dbReference>
<dbReference type="GO" id="GO:0060090">
    <property type="term" value="F:molecular adaptor activity"/>
    <property type="evidence" value="ECO:0007669"/>
    <property type="project" value="InterPro"/>
</dbReference>
<evidence type="ECO:0000313" key="3">
    <source>
        <dbReference type="Proteomes" id="UP000006064"/>
    </source>
</evidence>
<evidence type="ECO:0000313" key="2">
    <source>
        <dbReference type="EMBL" id="AFL94295.1"/>
    </source>
</evidence>
<dbReference type="STRING" id="163003.CL1_0080"/>
<dbReference type="HOGENOM" id="CLU_118613_4_0_2"/>
<dbReference type="Proteomes" id="UP000006064">
    <property type="component" value="Chromosome"/>
</dbReference>
<sequence length="122" mass="13493">MAAVDLVMDKILTDMLEIDGVIGTIVVDKDGLVIESAMKKNLDREAIAGVLHELVSAIKLIGDQFGSGELKEAILEYKNARTFVNPIGADYYLIVIGDSELNLGRMKLELRKVLPKLEEMLY</sequence>
<proteinExistence type="predicted"/>
<keyword evidence="3" id="KW-1185">Reference proteome</keyword>
<dbReference type="RefSeq" id="WP_014787936.1">
    <property type="nucleotide sequence ID" value="NC_018015.1"/>
</dbReference>
<protein>
    <recommendedName>
        <fullName evidence="1">Roadblock/LAMTOR2 domain-containing protein</fullName>
    </recommendedName>
</protein>
<gene>
    <name evidence="2" type="ORF">CL1_0080</name>
</gene>
<dbReference type="InterPro" id="IPR004942">
    <property type="entry name" value="Roadblock/LAMTOR2_dom"/>
</dbReference>
<dbReference type="Pfam" id="PF03259">
    <property type="entry name" value="Robl_LC7"/>
    <property type="match status" value="1"/>
</dbReference>
<reference evidence="2 3" key="1">
    <citation type="journal article" date="2012" name="J. Bacteriol.">
        <title>Complete Genome Sequence of the Hyperthermophilic Archaeon Thermococcus sp. Strain CL1, Isolated from a Paralvinella sp. Polychaete Worm Collected from a Hydrothermal Vent.</title>
        <authorList>
            <person name="Jung J.H."/>
            <person name="Holden J.F."/>
            <person name="Seo D.H."/>
            <person name="Park K.H."/>
            <person name="Shin H."/>
            <person name="Ryu S."/>
            <person name="Lee J.H."/>
            <person name="Park C.S."/>
        </authorList>
    </citation>
    <scope>NUCLEOTIDE SEQUENCE [LARGE SCALE GENOMIC DNA]</scope>
    <source>
        <strain evidence="3">DSM 27260 / KACC 17922 / CL1</strain>
    </source>
</reference>
<dbReference type="GO" id="GO:0032008">
    <property type="term" value="P:positive regulation of TOR signaling"/>
    <property type="evidence" value="ECO:0007669"/>
    <property type="project" value="InterPro"/>
</dbReference>